<dbReference type="PANTHER" id="PTHR43537">
    <property type="entry name" value="TRANSCRIPTIONAL REGULATOR, GNTR FAMILY"/>
    <property type="match status" value="1"/>
</dbReference>
<dbReference type="PANTHER" id="PTHR43537:SF5">
    <property type="entry name" value="UXU OPERON TRANSCRIPTIONAL REGULATOR"/>
    <property type="match status" value="1"/>
</dbReference>
<evidence type="ECO:0000256" key="2">
    <source>
        <dbReference type="ARBA" id="ARBA00023125"/>
    </source>
</evidence>
<dbReference type="SMART" id="SM00895">
    <property type="entry name" value="FCD"/>
    <property type="match status" value="1"/>
</dbReference>
<accession>A0A345XPK7</accession>
<keyword evidence="3" id="KW-0804">Transcription</keyword>
<protein>
    <submittedName>
        <fullName evidence="6">FadR family transcriptional regulator</fullName>
    </submittedName>
</protein>
<dbReference type="PRINTS" id="PR00035">
    <property type="entry name" value="HTHGNTR"/>
</dbReference>
<dbReference type="GO" id="GO:0003677">
    <property type="term" value="F:DNA binding"/>
    <property type="evidence" value="ECO:0007669"/>
    <property type="project" value="UniProtKB-KW"/>
</dbReference>
<evidence type="ECO:0000313" key="6">
    <source>
        <dbReference type="EMBL" id="AXK33573.1"/>
    </source>
</evidence>
<dbReference type="Gene3D" id="1.20.120.530">
    <property type="entry name" value="GntR ligand-binding domain-like"/>
    <property type="match status" value="1"/>
</dbReference>
<dbReference type="Pfam" id="PF07729">
    <property type="entry name" value="FCD"/>
    <property type="match status" value="1"/>
</dbReference>
<evidence type="ECO:0000256" key="4">
    <source>
        <dbReference type="SAM" id="MobiDB-lite"/>
    </source>
</evidence>
<gene>
    <name evidence="6" type="ORF">DVA86_13850</name>
</gene>
<evidence type="ECO:0000256" key="1">
    <source>
        <dbReference type="ARBA" id="ARBA00023015"/>
    </source>
</evidence>
<dbReference type="SMART" id="SM00345">
    <property type="entry name" value="HTH_GNTR"/>
    <property type="match status" value="1"/>
</dbReference>
<proteinExistence type="predicted"/>
<keyword evidence="1" id="KW-0805">Transcription regulation</keyword>
<evidence type="ECO:0000256" key="3">
    <source>
        <dbReference type="ARBA" id="ARBA00023163"/>
    </source>
</evidence>
<dbReference type="GO" id="GO:0003700">
    <property type="term" value="F:DNA-binding transcription factor activity"/>
    <property type="evidence" value="ECO:0007669"/>
    <property type="project" value="InterPro"/>
</dbReference>
<reference evidence="6 7" key="1">
    <citation type="submission" date="2018-07" db="EMBL/GenBank/DDBJ databases">
        <title>Draft genome of the type strain Streptomyces armeniacus ATCC 15676.</title>
        <authorList>
            <person name="Labana P."/>
            <person name="Gosse J.T."/>
            <person name="Boddy C.N."/>
        </authorList>
    </citation>
    <scope>NUCLEOTIDE SEQUENCE [LARGE SCALE GENOMIC DNA]</scope>
    <source>
        <strain evidence="6 7">ATCC 15676</strain>
    </source>
</reference>
<dbReference type="InterPro" id="IPR036390">
    <property type="entry name" value="WH_DNA-bd_sf"/>
</dbReference>
<dbReference type="SUPFAM" id="SSF46785">
    <property type="entry name" value="Winged helix' DNA-binding domain"/>
    <property type="match status" value="1"/>
</dbReference>
<dbReference type="InterPro" id="IPR011711">
    <property type="entry name" value="GntR_C"/>
</dbReference>
<dbReference type="KEGG" id="sarm:DVA86_13850"/>
<organism evidence="6 7">
    <name type="scientific">Streptomyces armeniacus</name>
    <dbReference type="NCBI Taxonomy" id="83291"/>
    <lineage>
        <taxon>Bacteria</taxon>
        <taxon>Bacillati</taxon>
        <taxon>Actinomycetota</taxon>
        <taxon>Actinomycetes</taxon>
        <taxon>Kitasatosporales</taxon>
        <taxon>Streptomycetaceae</taxon>
        <taxon>Streptomyces</taxon>
    </lineage>
</organism>
<feature type="domain" description="HTH gntR-type" evidence="5">
    <location>
        <begin position="22"/>
        <end position="90"/>
    </location>
</feature>
<keyword evidence="2" id="KW-0238">DNA-binding</keyword>
<dbReference type="EMBL" id="CP031320">
    <property type="protein sequence ID" value="AXK33573.1"/>
    <property type="molecule type" value="Genomic_DNA"/>
</dbReference>
<dbReference type="InterPro" id="IPR000524">
    <property type="entry name" value="Tscrpt_reg_HTH_GntR"/>
</dbReference>
<dbReference type="PROSITE" id="PS50949">
    <property type="entry name" value="HTH_GNTR"/>
    <property type="match status" value="1"/>
</dbReference>
<dbReference type="AlphaFoldDB" id="A0A345XPK7"/>
<dbReference type="Proteomes" id="UP000254425">
    <property type="component" value="Chromosome"/>
</dbReference>
<dbReference type="InterPro" id="IPR008920">
    <property type="entry name" value="TF_FadR/GntR_C"/>
</dbReference>
<sequence>MFRIPRRPHQSTSAAGGAVTRPDRARTLQDRIVELIHEQGLSPGTALPTEPQLMAELGASRNSVREAVRALQALGIVEIRHGRGTFVGEAPLTVLTPSLAFHVRTRSSAPGVTALGDLVEVRELMEVGLIGTVAATISPARLAALEALAARMGEDPEADRAFHALLYESCGNDLVLQLIQLFWGVYHEVENTLEPPVDRAEEIVANHLAIVAALRTRDAEAAREAMRRHFTDVRARVTHAEELATSAS</sequence>
<feature type="region of interest" description="Disordered" evidence="4">
    <location>
        <begin position="1"/>
        <end position="22"/>
    </location>
</feature>
<dbReference type="Gene3D" id="1.10.10.10">
    <property type="entry name" value="Winged helix-like DNA-binding domain superfamily/Winged helix DNA-binding domain"/>
    <property type="match status" value="1"/>
</dbReference>
<evidence type="ECO:0000259" key="5">
    <source>
        <dbReference type="PROSITE" id="PS50949"/>
    </source>
</evidence>
<evidence type="ECO:0000313" key="7">
    <source>
        <dbReference type="Proteomes" id="UP000254425"/>
    </source>
</evidence>
<dbReference type="CDD" id="cd07377">
    <property type="entry name" value="WHTH_GntR"/>
    <property type="match status" value="1"/>
</dbReference>
<dbReference type="Pfam" id="PF00392">
    <property type="entry name" value="GntR"/>
    <property type="match status" value="1"/>
</dbReference>
<name>A0A345XPK7_9ACTN</name>
<keyword evidence="7" id="KW-1185">Reference proteome</keyword>
<dbReference type="SUPFAM" id="SSF48008">
    <property type="entry name" value="GntR ligand-binding domain-like"/>
    <property type="match status" value="1"/>
</dbReference>
<dbReference type="InterPro" id="IPR036388">
    <property type="entry name" value="WH-like_DNA-bd_sf"/>
</dbReference>